<organism evidence="3 4">
    <name type="scientific">Caenimonas terrae</name>
    <dbReference type="NCBI Taxonomy" id="696074"/>
    <lineage>
        <taxon>Bacteria</taxon>
        <taxon>Pseudomonadati</taxon>
        <taxon>Pseudomonadota</taxon>
        <taxon>Betaproteobacteria</taxon>
        <taxon>Burkholderiales</taxon>
        <taxon>Comamonadaceae</taxon>
        <taxon>Caenimonas</taxon>
    </lineage>
</organism>
<feature type="region of interest" description="Disordered" evidence="1">
    <location>
        <begin position="59"/>
        <end position="80"/>
    </location>
</feature>
<keyword evidence="2" id="KW-0812">Transmembrane</keyword>
<keyword evidence="2" id="KW-1133">Transmembrane helix</keyword>
<feature type="compositionally biased region" description="Basic and acidic residues" evidence="1">
    <location>
        <begin position="59"/>
        <end position="70"/>
    </location>
</feature>
<comment type="caution">
    <text evidence="3">The sequence shown here is derived from an EMBL/GenBank/DDBJ whole genome shotgun (WGS) entry which is preliminary data.</text>
</comment>
<protein>
    <submittedName>
        <fullName evidence="3">TIGR04438 family Trp-rich protein</fullName>
    </submittedName>
</protein>
<evidence type="ECO:0000313" key="3">
    <source>
        <dbReference type="EMBL" id="MFC5497755.1"/>
    </source>
</evidence>
<evidence type="ECO:0000256" key="1">
    <source>
        <dbReference type="SAM" id="MobiDB-lite"/>
    </source>
</evidence>
<evidence type="ECO:0000256" key="2">
    <source>
        <dbReference type="SAM" id="Phobius"/>
    </source>
</evidence>
<proteinExistence type="predicted"/>
<dbReference type="EMBL" id="JBHSMF010000006">
    <property type="protein sequence ID" value="MFC5497755.1"/>
    <property type="molecule type" value="Genomic_DNA"/>
</dbReference>
<dbReference type="Proteomes" id="UP001596037">
    <property type="component" value="Unassembled WGS sequence"/>
</dbReference>
<dbReference type="NCBIfam" id="TIGR04438">
    <property type="entry name" value="small_Trp_rich"/>
    <property type="match status" value="1"/>
</dbReference>
<keyword evidence="4" id="KW-1185">Reference proteome</keyword>
<accession>A0ABW0NCW1</accession>
<gene>
    <name evidence="3" type="ORF">ACFPOE_09435</name>
</gene>
<name>A0ABW0NCW1_9BURK</name>
<dbReference type="InterPro" id="IPR031044">
    <property type="entry name" value="Small_Trp_rich"/>
</dbReference>
<feature type="transmembrane region" description="Helical" evidence="2">
    <location>
        <begin position="28"/>
        <end position="48"/>
    </location>
</feature>
<dbReference type="RefSeq" id="WP_376849832.1">
    <property type="nucleotide sequence ID" value="NZ_JBHSMF010000006.1"/>
</dbReference>
<sequence>MLFLITGIILLVLWYGEIGPVATWSWYVVFAPFGLAVLWWAWADATGYSKRKAVEKENAKKKARIDKSREAMGISPRKKR</sequence>
<keyword evidence="2" id="KW-0472">Membrane</keyword>
<reference evidence="4" key="1">
    <citation type="journal article" date="2019" name="Int. J. Syst. Evol. Microbiol.">
        <title>The Global Catalogue of Microorganisms (GCM) 10K type strain sequencing project: providing services to taxonomists for standard genome sequencing and annotation.</title>
        <authorList>
            <consortium name="The Broad Institute Genomics Platform"/>
            <consortium name="The Broad Institute Genome Sequencing Center for Infectious Disease"/>
            <person name="Wu L."/>
            <person name="Ma J."/>
        </authorList>
    </citation>
    <scope>NUCLEOTIDE SEQUENCE [LARGE SCALE GENOMIC DNA]</scope>
    <source>
        <strain evidence="4">CCUG 57401</strain>
    </source>
</reference>
<evidence type="ECO:0000313" key="4">
    <source>
        <dbReference type="Proteomes" id="UP001596037"/>
    </source>
</evidence>